<evidence type="ECO:0000313" key="3">
    <source>
        <dbReference type="Proteomes" id="UP000002063"/>
    </source>
</evidence>
<proteinExistence type="predicted"/>
<sequence>MKKLALFAGLILALSILILPQVSGLSGAISPPKIDIMVNSSNGLPQDVNSVMYIKNPNNFPVRVELTPTGDLNNTKKIEIIISKNNFTLKPGETVRDNLTFIIKESGKYKGTILTKISPLTYDNNQTVLLKASVVLPTEVMIMAVDSSLPTNEIIIAIFLIISIIGLSAVLIRKI</sequence>
<dbReference type="InterPro" id="IPR013783">
    <property type="entry name" value="Ig-like_fold"/>
</dbReference>
<dbReference type="Gene3D" id="2.60.40.10">
    <property type="entry name" value="Immunoglobulins"/>
    <property type="match status" value="1"/>
</dbReference>
<dbReference type="HOGENOM" id="CLU_1529261_0_0_2"/>
<reference evidence="2" key="1">
    <citation type="submission" date="2009-10" db="EMBL/GenBank/DDBJ databases">
        <title>Complete sequence of chromosome of Methanocaldococcus vulcanius M7.</title>
        <authorList>
            <consortium name="US DOE Joint Genome Institute"/>
            <person name="Lucas S."/>
            <person name="Copeland A."/>
            <person name="Lapidus A."/>
            <person name="Glavina del Rio T."/>
            <person name="Dalin E."/>
            <person name="Tice H."/>
            <person name="Bruce D."/>
            <person name="Goodwin L."/>
            <person name="Pitluck S."/>
            <person name="Lcollab F.I."/>
            <person name="Brettin T."/>
            <person name="Detter J.C."/>
            <person name="Han C."/>
            <person name="Tapia R."/>
            <person name="Kuske C.R."/>
            <person name="Schmutz J."/>
            <person name="Larimer F."/>
            <person name="Land M."/>
            <person name="Hauser L."/>
            <person name="Kyrpides N."/>
            <person name="Ovchinikova G."/>
            <person name="Sieprawska-Lupa M."/>
            <person name="Whitman W.B."/>
            <person name="Woyke T."/>
        </authorList>
    </citation>
    <scope>NUCLEOTIDE SEQUENCE [LARGE SCALE GENOMIC DNA]</scope>
    <source>
        <strain evidence="2">M7</strain>
    </source>
</reference>
<dbReference type="EMBL" id="CP001787">
    <property type="protein sequence ID" value="ACX72519.1"/>
    <property type="molecule type" value="Genomic_DNA"/>
</dbReference>
<dbReference type="GeneID" id="8512994"/>
<accession>C9RG17</accession>
<dbReference type="KEGG" id="mvu:Metvu_0660"/>
<keyword evidence="1" id="KW-0472">Membrane</keyword>
<keyword evidence="1" id="KW-0812">Transmembrane</keyword>
<dbReference type="OrthoDB" id="65222at2157"/>
<dbReference type="RefSeq" id="WP_015732740.1">
    <property type="nucleotide sequence ID" value="NC_013407.1"/>
</dbReference>
<dbReference type="AlphaFoldDB" id="C9RG17"/>
<dbReference type="eggNOG" id="arCOG09662">
    <property type="taxonomic scope" value="Archaea"/>
</dbReference>
<name>C9RG17_METVM</name>
<evidence type="ECO:0000256" key="1">
    <source>
        <dbReference type="SAM" id="Phobius"/>
    </source>
</evidence>
<feature type="transmembrane region" description="Helical" evidence="1">
    <location>
        <begin position="154"/>
        <end position="172"/>
    </location>
</feature>
<dbReference type="Proteomes" id="UP000002063">
    <property type="component" value="Chromosome"/>
</dbReference>
<evidence type="ECO:0000313" key="2">
    <source>
        <dbReference type="EMBL" id="ACX72519.1"/>
    </source>
</evidence>
<gene>
    <name evidence="2" type="ordered locus">Metvu_0660</name>
</gene>
<keyword evidence="1" id="KW-1133">Transmembrane helix</keyword>
<protein>
    <submittedName>
        <fullName evidence="2">Uncharacterized protein</fullName>
    </submittedName>
</protein>
<organism evidence="2 3">
    <name type="scientific">Methanocaldococcus vulcanius (strain ATCC 700851 / DSM 12094 / M7)</name>
    <name type="common">Methanococcus vulcanius</name>
    <dbReference type="NCBI Taxonomy" id="579137"/>
    <lineage>
        <taxon>Archaea</taxon>
        <taxon>Methanobacteriati</taxon>
        <taxon>Methanobacteriota</taxon>
        <taxon>Methanomada group</taxon>
        <taxon>Methanococci</taxon>
        <taxon>Methanococcales</taxon>
        <taxon>Methanocaldococcaceae</taxon>
        <taxon>Methanocaldococcus</taxon>
    </lineage>
</organism>
<keyword evidence="3" id="KW-1185">Reference proteome</keyword>
<dbReference type="STRING" id="579137.Metvu_0660"/>